<organism evidence="3 4">
    <name type="scientific">Cardiocondyla obscurior</name>
    <dbReference type="NCBI Taxonomy" id="286306"/>
    <lineage>
        <taxon>Eukaryota</taxon>
        <taxon>Metazoa</taxon>
        <taxon>Ecdysozoa</taxon>
        <taxon>Arthropoda</taxon>
        <taxon>Hexapoda</taxon>
        <taxon>Insecta</taxon>
        <taxon>Pterygota</taxon>
        <taxon>Neoptera</taxon>
        <taxon>Endopterygota</taxon>
        <taxon>Hymenoptera</taxon>
        <taxon>Apocrita</taxon>
        <taxon>Aculeata</taxon>
        <taxon>Formicoidea</taxon>
        <taxon>Formicidae</taxon>
        <taxon>Myrmicinae</taxon>
        <taxon>Cardiocondyla</taxon>
    </lineage>
</organism>
<keyword evidence="2" id="KW-0175">Coiled coil</keyword>
<proteinExistence type="predicted"/>
<keyword evidence="4" id="KW-1185">Reference proteome</keyword>
<dbReference type="EMBL" id="JADYXP020000016">
    <property type="protein sequence ID" value="KAL0108509.1"/>
    <property type="molecule type" value="Genomic_DNA"/>
</dbReference>
<dbReference type="GO" id="GO:0003723">
    <property type="term" value="F:RNA binding"/>
    <property type="evidence" value="ECO:0007669"/>
    <property type="project" value="UniProtKB-KW"/>
</dbReference>
<dbReference type="PANTHER" id="PTHR48029">
    <property type="entry name" value="NUCLEOLAR PROTEIN 8"/>
    <property type="match status" value="1"/>
</dbReference>
<feature type="coiled-coil region" evidence="2">
    <location>
        <begin position="5"/>
        <end position="42"/>
    </location>
</feature>
<evidence type="ECO:0008006" key="5">
    <source>
        <dbReference type="Google" id="ProtNLM"/>
    </source>
</evidence>
<evidence type="ECO:0000313" key="4">
    <source>
        <dbReference type="Proteomes" id="UP001430953"/>
    </source>
</evidence>
<evidence type="ECO:0000256" key="1">
    <source>
        <dbReference type="ARBA" id="ARBA00022884"/>
    </source>
</evidence>
<dbReference type="AlphaFoldDB" id="A0AAW2F192"/>
<accession>A0AAW2F192</accession>
<keyword evidence="1" id="KW-0694">RNA-binding</keyword>
<dbReference type="Proteomes" id="UP001430953">
    <property type="component" value="Unassembled WGS sequence"/>
</dbReference>
<evidence type="ECO:0000256" key="2">
    <source>
        <dbReference type="SAM" id="Coils"/>
    </source>
</evidence>
<comment type="caution">
    <text evidence="3">The sequence shown here is derived from an EMBL/GenBank/DDBJ whole genome shotgun (WGS) entry which is preliminary data.</text>
</comment>
<sequence>MSIITESEKKRLRSLKEKKQSFKAKEQLIKQALSNLDNTKNNKKIIFDDIDEEQSLKSKRKIKKDLFDNDDDNNEQDSLWNEEEFKVKKDKKTTLGNDVRFTLDKRFTEDNCQTEESKIEDTNEYNLQKEKEKQLDILENILGIPLSVKNQEPEATKKGLMIRYDPTKDGHGEYEVKPTQSAQLKTKETNTKKKKHDKIPLEIENPALPEVSKDIYFTVSNVLTESLKQKEEFSLLKTHGKENQSSKNTKDDDTFAVENKDIQKFKFGFNANNVFKDNLSDDENAQEIQNEKHQIISEVEEDIQQNNLFGCKDTLFFDHNDMRFNEAIKFFSAKAASSGELNNLRRELKTIVRMKIRNNIRRHQPYGTKRKIKRF</sequence>
<reference evidence="3 4" key="1">
    <citation type="submission" date="2023-03" db="EMBL/GenBank/DDBJ databases">
        <title>High recombination rates correlate with genetic variation in Cardiocondyla obscurior ants.</title>
        <authorList>
            <person name="Errbii M."/>
        </authorList>
    </citation>
    <scope>NUCLEOTIDE SEQUENCE [LARGE SCALE GENOMIC DNA]</scope>
    <source>
        <strain evidence="3">Alpha-2009</strain>
        <tissue evidence="3">Whole body</tissue>
    </source>
</reference>
<evidence type="ECO:0000313" key="3">
    <source>
        <dbReference type="EMBL" id="KAL0108509.1"/>
    </source>
</evidence>
<protein>
    <recommendedName>
        <fullName evidence="5">Nucleolar protein 8</fullName>
    </recommendedName>
</protein>
<name>A0AAW2F192_9HYME</name>
<dbReference type="PANTHER" id="PTHR48029:SF1">
    <property type="entry name" value="NUCLEOLAR PROTEIN 8"/>
    <property type="match status" value="1"/>
</dbReference>
<gene>
    <name evidence="3" type="ORF">PUN28_015209</name>
</gene>